<gene>
    <name evidence="1" type="ORF">BJX66DRAFT_297692</name>
</gene>
<proteinExistence type="predicted"/>
<dbReference type="Proteomes" id="UP001610563">
    <property type="component" value="Unassembled WGS sequence"/>
</dbReference>
<accession>A0ABR4GE98</accession>
<protein>
    <submittedName>
        <fullName evidence="1">Uncharacterized protein</fullName>
    </submittedName>
</protein>
<reference evidence="1 2" key="1">
    <citation type="submission" date="2024-07" db="EMBL/GenBank/DDBJ databases">
        <title>Section-level genome sequencing and comparative genomics of Aspergillus sections Usti and Cavernicolus.</title>
        <authorList>
            <consortium name="Lawrence Berkeley National Laboratory"/>
            <person name="Nybo J.L."/>
            <person name="Vesth T.C."/>
            <person name="Theobald S."/>
            <person name="Frisvad J.C."/>
            <person name="Larsen T.O."/>
            <person name="Kjaerboelling I."/>
            <person name="Rothschild-Mancinelli K."/>
            <person name="Lyhne E.K."/>
            <person name="Kogle M.E."/>
            <person name="Barry K."/>
            <person name="Clum A."/>
            <person name="Na H."/>
            <person name="Ledsgaard L."/>
            <person name="Lin J."/>
            <person name="Lipzen A."/>
            <person name="Kuo A."/>
            <person name="Riley R."/>
            <person name="Mondo S."/>
            <person name="Labutti K."/>
            <person name="Haridas S."/>
            <person name="Pangalinan J."/>
            <person name="Salamov A.A."/>
            <person name="Simmons B.A."/>
            <person name="Magnuson J.K."/>
            <person name="Chen J."/>
            <person name="Drula E."/>
            <person name="Henrissat B."/>
            <person name="Wiebenga A."/>
            <person name="Lubbers R.J."/>
            <person name="Gomes A.C."/>
            <person name="Makela M.R."/>
            <person name="Stajich J."/>
            <person name="Grigoriev I.V."/>
            <person name="Mortensen U.H."/>
            <person name="De Vries R.P."/>
            <person name="Baker S.E."/>
            <person name="Andersen M.R."/>
        </authorList>
    </citation>
    <scope>NUCLEOTIDE SEQUENCE [LARGE SCALE GENOMIC DNA]</scope>
    <source>
        <strain evidence="1 2">CBS 209.92</strain>
    </source>
</reference>
<comment type="caution">
    <text evidence="1">The sequence shown here is derived from an EMBL/GenBank/DDBJ whole genome shotgun (WGS) entry which is preliminary data.</text>
</comment>
<sequence length="74" mass="8170">MAPHSVGRARKACPTVLWIDPILSWWRSSLAPFTLFTLPSTGQHGGVETSLGLHTSFRTKGNLPHNDTLLFLQT</sequence>
<evidence type="ECO:0000313" key="1">
    <source>
        <dbReference type="EMBL" id="KAL2797367.1"/>
    </source>
</evidence>
<keyword evidence="2" id="KW-1185">Reference proteome</keyword>
<name>A0ABR4GE98_9EURO</name>
<dbReference type="EMBL" id="JBFTWV010000019">
    <property type="protein sequence ID" value="KAL2797367.1"/>
    <property type="molecule type" value="Genomic_DNA"/>
</dbReference>
<evidence type="ECO:0000313" key="2">
    <source>
        <dbReference type="Proteomes" id="UP001610563"/>
    </source>
</evidence>
<organism evidence="1 2">
    <name type="scientific">Aspergillus keveii</name>
    <dbReference type="NCBI Taxonomy" id="714993"/>
    <lineage>
        <taxon>Eukaryota</taxon>
        <taxon>Fungi</taxon>
        <taxon>Dikarya</taxon>
        <taxon>Ascomycota</taxon>
        <taxon>Pezizomycotina</taxon>
        <taxon>Eurotiomycetes</taxon>
        <taxon>Eurotiomycetidae</taxon>
        <taxon>Eurotiales</taxon>
        <taxon>Aspergillaceae</taxon>
        <taxon>Aspergillus</taxon>
        <taxon>Aspergillus subgen. Nidulantes</taxon>
    </lineage>
</organism>